<keyword evidence="3 5" id="KW-1133">Transmembrane helix</keyword>
<name>A0A7M7RGY4_STRPU</name>
<dbReference type="GeneID" id="588109"/>
<evidence type="ECO:0000256" key="2">
    <source>
        <dbReference type="ARBA" id="ARBA00022692"/>
    </source>
</evidence>
<reference evidence="7" key="1">
    <citation type="submission" date="2015-02" db="EMBL/GenBank/DDBJ databases">
        <title>Genome sequencing for Strongylocentrotus purpuratus.</title>
        <authorList>
            <person name="Murali S."/>
            <person name="Liu Y."/>
            <person name="Vee V."/>
            <person name="English A."/>
            <person name="Wang M."/>
            <person name="Skinner E."/>
            <person name="Han Y."/>
            <person name="Muzny D.M."/>
            <person name="Worley K.C."/>
            <person name="Gibbs R.A."/>
        </authorList>
    </citation>
    <scope>NUCLEOTIDE SEQUENCE</scope>
</reference>
<keyword evidence="2 5" id="KW-0812">Transmembrane</keyword>
<dbReference type="Proteomes" id="UP000007110">
    <property type="component" value="Unassembled WGS sequence"/>
</dbReference>
<accession>A0A7M7RGY4</accession>
<dbReference type="FunCoup" id="A0A7M7RGY4">
    <property type="interactions" value="156"/>
</dbReference>
<reference evidence="6" key="2">
    <citation type="submission" date="2021-01" db="UniProtKB">
        <authorList>
            <consortium name="EnsemblMetazoa"/>
        </authorList>
    </citation>
    <scope>IDENTIFICATION</scope>
</reference>
<protein>
    <recommendedName>
        <fullName evidence="8">Transmembrane protein 65</fullName>
    </recommendedName>
</protein>
<dbReference type="PANTHER" id="PTHR21706:SF15">
    <property type="entry name" value="TRANSMEMBRANE PROTEIN 65"/>
    <property type="match status" value="1"/>
</dbReference>
<dbReference type="InParanoid" id="A0A7M7RGY4"/>
<dbReference type="PANTHER" id="PTHR21706">
    <property type="entry name" value="TRANSMEMBRANE PROTEIN 65"/>
    <property type="match status" value="1"/>
</dbReference>
<evidence type="ECO:0000313" key="6">
    <source>
        <dbReference type="EnsemblMetazoa" id="XP_792903"/>
    </source>
</evidence>
<dbReference type="RefSeq" id="XP_792903.3">
    <property type="nucleotide sequence ID" value="XM_787810.4"/>
</dbReference>
<feature type="transmembrane region" description="Helical" evidence="5">
    <location>
        <begin position="235"/>
        <end position="255"/>
    </location>
</feature>
<evidence type="ECO:0000256" key="3">
    <source>
        <dbReference type="ARBA" id="ARBA00022989"/>
    </source>
</evidence>
<dbReference type="GO" id="GO:0005739">
    <property type="term" value="C:mitochondrion"/>
    <property type="evidence" value="ECO:0000318"/>
    <property type="project" value="GO_Central"/>
</dbReference>
<dbReference type="OrthoDB" id="430821at2759"/>
<dbReference type="CTD" id="157378"/>
<proteinExistence type="predicted"/>
<organism evidence="6 7">
    <name type="scientific">Strongylocentrotus purpuratus</name>
    <name type="common">Purple sea urchin</name>
    <dbReference type="NCBI Taxonomy" id="7668"/>
    <lineage>
        <taxon>Eukaryota</taxon>
        <taxon>Metazoa</taxon>
        <taxon>Echinodermata</taxon>
        <taxon>Eleutherozoa</taxon>
        <taxon>Echinozoa</taxon>
        <taxon>Echinoidea</taxon>
        <taxon>Euechinoidea</taxon>
        <taxon>Echinacea</taxon>
        <taxon>Camarodonta</taxon>
        <taxon>Echinidea</taxon>
        <taxon>Strongylocentrotidae</taxon>
        <taxon>Strongylocentrotus</taxon>
    </lineage>
</organism>
<evidence type="ECO:0008006" key="8">
    <source>
        <dbReference type="Google" id="ProtNLM"/>
    </source>
</evidence>
<evidence type="ECO:0000256" key="1">
    <source>
        <dbReference type="ARBA" id="ARBA00004141"/>
    </source>
</evidence>
<sequence length="271" mass="29693">MAVTSRPILSMAGRIGNVTCKSVLKCHIHCLSGHFTVTGLRKHSVWNVLSEKQSLFVNPVAGLNVHKRFQFTHSTRLRNRRLDLPKRSQEFISNLRSLERETLLAELLKYQNVKKVETSTETNLDTDLPEAAGVPNPTRQQLRLVAFSNALPFIGFGFFDNAIMIIAGDYIDVTIGGALSISTMAAAAFGNMISDVAGIGLAGTVEAFVSKIGVQIPVLTPEQQDLTKIRWTASMARAVGIAIGCFIGMFPLLFLKTKEDIESEDEEKGTT</sequence>
<dbReference type="Pfam" id="PF10507">
    <property type="entry name" value="TMEM65"/>
    <property type="match status" value="1"/>
</dbReference>
<keyword evidence="7" id="KW-1185">Reference proteome</keyword>
<dbReference type="OMA" id="CCWMGTH"/>
<evidence type="ECO:0000313" key="7">
    <source>
        <dbReference type="Proteomes" id="UP000007110"/>
    </source>
</evidence>
<dbReference type="AlphaFoldDB" id="A0A7M7RGY4"/>
<evidence type="ECO:0000256" key="5">
    <source>
        <dbReference type="SAM" id="Phobius"/>
    </source>
</evidence>
<dbReference type="KEGG" id="spu:588109"/>
<dbReference type="InterPro" id="IPR019537">
    <property type="entry name" value="TMEM65"/>
</dbReference>
<dbReference type="EnsemblMetazoa" id="XM_787810">
    <property type="protein sequence ID" value="XP_792903"/>
    <property type="gene ID" value="LOC588109"/>
</dbReference>
<dbReference type="GO" id="GO:0016020">
    <property type="term" value="C:membrane"/>
    <property type="evidence" value="ECO:0007669"/>
    <property type="project" value="UniProtKB-SubCell"/>
</dbReference>
<evidence type="ECO:0000256" key="4">
    <source>
        <dbReference type="ARBA" id="ARBA00023136"/>
    </source>
</evidence>
<keyword evidence="4 5" id="KW-0472">Membrane</keyword>
<comment type="subcellular location">
    <subcellularLocation>
        <location evidence="1">Membrane</location>
        <topology evidence="1">Multi-pass membrane protein</topology>
    </subcellularLocation>
</comment>